<protein>
    <recommendedName>
        <fullName evidence="11">Carotenoid oxygenase</fullName>
    </recommendedName>
</protein>
<dbReference type="Proteomes" id="UP000663834">
    <property type="component" value="Unassembled WGS sequence"/>
</dbReference>
<feature type="binding site" evidence="5">
    <location>
        <position position="283"/>
    </location>
    <ligand>
        <name>Fe cation</name>
        <dbReference type="ChEBI" id="CHEBI:24875"/>
        <note>catalytic</note>
    </ligand>
</feature>
<dbReference type="EMBL" id="CAJNRF010009320">
    <property type="protein sequence ID" value="CAF2108836.1"/>
    <property type="molecule type" value="Genomic_DNA"/>
</dbReference>
<dbReference type="OrthoDB" id="1069523at2759"/>
<dbReference type="Pfam" id="PF03055">
    <property type="entry name" value="RPE65"/>
    <property type="match status" value="1"/>
</dbReference>
<evidence type="ECO:0000313" key="9">
    <source>
        <dbReference type="Proteomes" id="UP000663834"/>
    </source>
</evidence>
<keyword evidence="4 5" id="KW-0408">Iron</keyword>
<gene>
    <name evidence="6" type="ORF">KQP761_LOCUS9165</name>
    <name evidence="8" type="ORF">OVN521_LOCUS22487</name>
    <name evidence="7" type="ORF">WKI299_LOCUS21876</name>
</gene>
<dbReference type="PANTHER" id="PTHR10543:SF24">
    <property type="entry name" value="CAROTENOID ISOMEROOXYGENASE"/>
    <property type="match status" value="1"/>
</dbReference>
<feature type="binding site" evidence="5">
    <location>
        <position position="193"/>
    </location>
    <ligand>
        <name>Fe cation</name>
        <dbReference type="ChEBI" id="CHEBI:24875"/>
        <note>catalytic</note>
    </ligand>
</feature>
<evidence type="ECO:0000256" key="4">
    <source>
        <dbReference type="ARBA" id="ARBA00023004"/>
    </source>
</evidence>
<dbReference type="EMBL" id="CAJOBG010004888">
    <property type="protein sequence ID" value="CAF4130569.1"/>
    <property type="molecule type" value="Genomic_DNA"/>
</dbReference>
<dbReference type="AlphaFoldDB" id="A0A815K2B5"/>
<dbReference type="GO" id="GO:0010436">
    <property type="term" value="F:carotenoid dioxygenase activity"/>
    <property type="evidence" value="ECO:0007669"/>
    <property type="project" value="TreeGrafter"/>
</dbReference>
<accession>A0A815K2B5</accession>
<dbReference type="PANTHER" id="PTHR10543">
    <property type="entry name" value="BETA-CAROTENE DIOXYGENASE"/>
    <property type="match status" value="1"/>
</dbReference>
<comment type="cofactor">
    <cofactor evidence="5">
        <name>Fe(2+)</name>
        <dbReference type="ChEBI" id="CHEBI:29033"/>
    </cofactor>
    <text evidence="5">Binds 1 Fe(2+) ion per subunit.</text>
</comment>
<comment type="similarity">
    <text evidence="1">Belongs to the carotenoid oxygenase family.</text>
</comment>
<keyword evidence="10" id="KW-1185">Reference proteome</keyword>
<evidence type="ECO:0008006" key="11">
    <source>
        <dbReference type="Google" id="ProtNLM"/>
    </source>
</evidence>
<evidence type="ECO:0000313" key="10">
    <source>
        <dbReference type="Proteomes" id="UP000663866"/>
    </source>
</evidence>
<dbReference type="GO" id="GO:0016121">
    <property type="term" value="P:carotene catabolic process"/>
    <property type="evidence" value="ECO:0007669"/>
    <property type="project" value="TreeGrafter"/>
</dbReference>
<evidence type="ECO:0000256" key="3">
    <source>
        <dbReference type="ARBA" id="ARBA00023002"/>
    </source>
</evidence>
<evidence type="ECO:0000256" key="2">
    <source>
        <dbReference type="ARBA" id="ARBA00022723"/>
    </source>
</evidence>
<keyword evidence="3" id="KW-0560">Oxidoreductase</keyword>
<proteinExistence type="inferred from homology"/>
<dbReference type="GO" id="GO:0046872">
    <property type="term" value="F:metal ion binding"/>
    <property type="evidence" value="ECO:0007669"/>
    <property type="project" value="UniProtKB-KW"/>
</dbReference>
<evidence type="ECO:0000313" key="7">
    <source>
        <dbReference type="EMBL" id="CAF2108836.1"/>
    </source>
</evidence>
<sequence>MTSTVNENDQQVWNNFNLFASTTDSVTEETIKFQGTIPEWLKGTLYRNGPGANEVNNDLTTSVYHAFDGFAYIQKYNIDGPSQTVRFRGSFIKSRAYTEALKHGRLTVRQFGTDPCKSIFGRFQSLFTRRDPSTYSDDTGVTVQLVQNELLALTETIGGSVMDPDTLEFLGPLRALPYDQKVDSELFTLTTAHVMHDDKRKMTVGYGGRISRKEHWLDVIFISDEPSKTDKIEDGDIDEQLPLNDRFIHITRNMNERCKDYNQRIKSSTKLFRFPYENPCYMHSASISEDYLIFTEIPLHFNTFNAIWNSISGGTITDMFKWHGQTKPTYFRIISLDTGEQIARIPGPAFFMFHHINSYQSKDNKNKITVDICGFDDPQIINEFYLDKLRENIFPSGAGYLRRFELDLDANTCIESNAKAREPKGIHRESYANSLVPVQFELPRINPIFITKPYRYIYAVRAPPGRLFDGLIKLDAESKQQVAVWEEPCSSPSEPIFVPRPDANHDQEDDGVVLSIILEQHAKRSFILVLDGITFKELARAYLPIHIPLSFHGNFY</sequence>
<dbReference type="EMBL" id="CAJNOW010003623">
    <property type="protein sequence ID" value="CAF1389940.1"/>
    <property type="molecule type" value="Genomic_DNA"/>
</dbReference>
<name>A0A815K2B5_9BILA</name>
<comment type="caution">
    <text evidence="6">The sequence shown here is derived from an EMBL/GenBank/DDBJ whole genome shotgun (WGS) entry which is preliminary data.</text>
</comment>
<evidence type="ECO:0000313" key="8">
    <source>
        <dbReference type="EMBL" id="CAF4130569.1"/>
    </source>
</evidence>
<dbReference type="Proteomes" id="UP000663866">
    <property type="component" value="Unassembled WGS sequence"/>
</dbReference>
<evidence type="ECO:0000256" key="1">
    <source>
        <dbReference type="ARBA" id="ARBA00006787"/>
    </source>
</evidence>
<organism evidence="6 9">
    <name type="scientific">Rotaria magnacalcarata</name>
    <dbReference type="NCBI Taxonomy" id="392030"/>
    <lineage>
        <taxon>Eukaryota</taxon>
        <taxon>Metazoa</taxon>
        <taxon>Spiralia</taxon>
        <taxon>Gnathifera</taxon>
        <taxon>Rotifera</taxon>
        <taxon>Eurotatoria</taxon>
        <taxon>Bdelloidea</taxon>
        <taxon>Philodinida</taxon>
        <taxon>Philodinidae</taxon>
        <taxon>Rotaria</taxon>
    </lineage>
</organism>
<reference evidence="6" key="1">
    <citation type="submission" date="2021-02" db="EMBL/GenBank/DDBJ databases">
        <authorList>
            <person name="Nowell W R."/>
        </authorList>
    </citation>
    <scope>NUCLEOTIDE SEQUENCE</scope>
</reference>
<evidence type="ECO:0000313" key="6">
    <source>
        <dbReference type="EMBL" id="CAF1389940.1"/>
    </source>
</evidence>
<dbReference type="Proteomes" id="UP000663856">
    <property type="component" value="Unassembled WGS sequence"/>
</dbReference>
<keyword evidence="2 5" id="KW-0479">Metal-binding</keyword>
<evidence type="ECO:0000256" key="5">
    <source>
        <dbReference type="PIRSR" id="PIRSR604294-1"/>
    </source>
</evidence>
<feature type="binding site" evidence="5">
    <location>
        <position position="354"/>
    </location>
    <ligand>
        <name>Fe cation</name>
        <dbReference type="ChEBI" id="CHEBI:24875"/>
        <note>catalytic</note>
    </ligand>
</feature>
<dbReference type="InterPro" id="IPR004294">
    <property type="entry name" value="Carotenoid_Oase"/>
</dbReference>
<feature type="binding site" evidence="5">
    <location>
        <position position="552"/>
    </location>
    <ligand>
        <name>Fe cation</name>
        <dbReference type="ChEBI" id="CHEBI:24875"/>
        <note>catalytic</note>
    </ligand>
</feature>